<keyword evidence="2" id="KW-1185">Reference proteome</keyword>
<dbReference type="InParanoid" id="I1CTI7"/>
<dbReference type="VEuPathDB" id="FungiDB:RO3G_16478"/>
<gene>
    <name evidence="1" type="ORF">RO3G_16478</name>
</gene>
<dbReference type="EMBL" id="CH476751">
    <property type="protein sequence ID" value="EIE91767.1"/>
    <property type="molecule type" value="Genomic_DNA"/>
</dbReference>
<dbReference type="Proteomes" id="UP000009138">
    <property type="component" value="Unassembled WGS sequence"/>
</dbReference>
<evidence type="ECO:0000313" key="1">
    <source>
        <dbReference type="EMBL" id="EIE91767.1"/>
    </source>
</evidence>
<name>I1CTI7_RHIO9</name>
<dbReference type="AlphaFoldDB" id="I1CTI7"/>
<sequence length="72" mass="8143">MSRYCGLEIETSKNKRICFEASSFTNLYPNSITRGEASVEIIEKGIEDLNAPVMKWMEDSDALVIAIKDLQE</sequence>
<proteinExistence type="predicted"/>
<protein>
    <submittedName>
        <fullName evidence="1">Uncharacterized protein</fullName>
    </submittedName>
</protein>
<accession>I1CTI7</accession>
<organism evidence="1 2">
    <name type="scientific">Rhizopus delemar (strain RA 99-880 / ATCC MYA-4621 / FGSC 9543 / NRRL 43880)</name>
    <name type="common">Mucormycosis agent</name>
    <name type="synonym">Rhizopus arrhizus var. delemar</name>
    <dbReference type="NCBI Taxonomy" id="246409"/>
    <lineage>
        <taxon>Eukaryota</taxon>
        <taxon>Fungi</taxon>
        <taxon>Fungi incertae sedis</taxon>
        <taxon>Mucoromycota</taxon>
        <taxon>Mucoromycotina</taxon>
        <taxon>Mucoromycetes</taxon>
        <taxon>Mucorales</taxon>
        <taxon>Mucorineae</taxon>
        <taxon>Rhizopodaceae</taxon>
        <taxon>Rhizopus</taxon>
    </lineage>
</organism>
<dbReference type="RefSeq" id="XP_067527163.1">
    <property type="nucleotide sequence ID" value="XM_067671062.1"/>
</dbReference>
<dbReference type="GeneID" id="93623443"/>
<evidence type="ECO:0000313" key="2">
    <source>
        <dbReference type="Proteomes" id="UP000009138"/>
    </source>
</evidence>
<reference evidence="1 2" key="1">
    <citation type="journal article" date="2009" name="PLoS Genet.">
        <title>Genomic analysis of the basal lineage fungus Rhizopus oryzae reveals a whole-genome duplication.</title>
        <authorList>
            <person name="Ma L.-J."/>
            <person name="Ibrahim A.S."/>
            <person name="Skory C."/>
            <person name="Grabherr M.G."/>
            <person name="Burger G."/>
            <person name="Butler M."/>
            <person name="Elias M."/>
            <person name="Idnurm A."/>
            <person name="Lang B.F."/>
            <person name="Sone T."/>
            <person name="Abe A."/>
            <person name="Calvo S.E."/>
            <person name="Corrochano L.M."/>
            <person name="Engels R."/>
            <person name="Fu J."/>
            <person name="Hansberg W."/>
            <person name="Kim J.-M."/>
            <person name="Kodira C.D."/>
            <person name="Koehrsen M.J."/>
            <person name="Liu B."/>
            <person name="Miranda-Saavedra D."/>
            <person name="O'Leary S."/>
            <person name="Ortiz-Castellanos L."/>
            <person name="Poulter R."/>
            <person name="Rodriguez-Romero J."/>
            <person name="Ruiz-Herrera J."/>
            <person name="Shen Y.-Q."/>
            <person name="Zeng Q."/>
            <person name="Galagan J."/>
            <person name="Birren B.W."/>
            <person name="Cuomo C.A."/>
            <person name="Wickes B.L."/>
        </authorList>
    </citation>
    <scope>NUCLEOTIDE SEQUENCE [LARGE SCALE GENOMIC DNA]</scope>
    <source>
        <strain evidence="2">RA 99-880 / ATCC MYA-4621 / FGSC 9543 / NRRL 43880</strain>
    </source>
</reference>